<comment type="caution">
    <text evidence="1">The sequence shown here is derived from an EMBL/GenBank/DDBJ whole genome shotgun (WGS) entry which is preliminary data.</text>
</comment>
<name>A0A139WZH3_9CYAN</name>
<dbReference type="AlphaFoldDB" id="A0A139WZH3"/>
<evidence type="ECO:0000313" key="1">
    <source>
        <dbReference type="EMBL" id="KYC37849.1"/>
    </source>
</evidence>
<keyword evidence="2" id="KW-1185">Reference proteome</keyword>
<evidence type="ECO:0000313" key="2">
    <source>
        <dbReference type="Proteomes" id="UP000076925"/>
    </source>
</evidence>
<proteinExistence type="predicted"/>
<accession>A0A139WZH3</accession>
<dbReference type="EMBL" id="ANNX02000045">
    <property type="protein sequence ID" value="KYC37849.1"/>
    <property type="molecule type" value="Genomic_DNA"/>
</dbReference>
<gene>
    <name evidence="1" type="ORF">WA1_04905</name>
</gene>
<reference evidence="1 2" key="1">
    <citation type="journal article" date="2013" name="Genome Biol. Evol.">
        <title>Genomes of Stigonematalean cyanobacteria (subsection V) and the evolution of oxygenic photosynthesis from prokaryotes to plastids.</title>
        <authorList>
            <person name="Dagan T."/>
            <person name="Roettger M."/>
            <person name="Stucken K."/>
            <person name="Landan G."/>
            <person name="Koch R."/>
            <person name="Major P."/>
            <person name="Gould S.B."/>
            <person name="Goremykin V.V."/>
            <person name="Rippka R."/>
            <person name="Tandeau de Marsac N."/>
            <person name="Gugger M."/>
            <person name="Lockhart P.J."/>
            <person name="Allen J.F."/>
            <person name="Brune I."/>
            <person name="Maus I."/>
            <person name="Puhler A."/>
            <person name="Martin W.F."/>
        </authorList>
    </citation>
    <scope>NUCLEOTIDE SEQUENCE [LARGE SCALE GENOMIC DNA]</scope>
    <source>
        <strain evidence="1 2">PCC 7110</strain>
    </source>
</reference>
<organism evidence="1 2">
    <name type="scientific">Scytonema hofmannii PCC 7110</name>
    <dbReference type="NCBI Taxonomy" id="128403"/>
    <lineage>
        <taxon>Bacteria</taxon>
        <taxon>Bacillati</taxon>
        <taxon>Cyanobacteriota</taxon>
        <taxon>Cyanophyceae</taxon>
        <taxon>Nostocales</taxon>
        <taxon>Scytonemataceae</taxon>
        <taxon>Scytonema</taxon>
    </lineage>
</organism>
<sequence>MALIEYLERGDWRGVLRRSFEGAITLLQTDRFRPTSSAVDDVKSWLTNGGVSRVQLQLDREMKGRRLEENHQREIRDFLEQLIQENQLSIVQLMANGIIPWNQADFLVTMGISESEFDAMLQQISTDTNPFETWMLANGYSQEIIDQIYEVIDSWLIKNGLRFPTHPTDHNLN</sequence>
<protein>
    <submittedName>
        <fullName evidence="1">Uncharacterized protein</fullName>
    </submittedName>
</protein>
<dbReference type="RefSeq" id="WP_017743164.1">
    <property type="nucleotide sequence ID" value="NZ_KQ976354.1"/>
</dbReference>
<dbReference type="OrthoDB" id="512980at2"/>
<dbReference type="Proteomes" id="UP000076925">
    <property type="component" value="Unassembled WGS sequence"/>
</dbReference>